<evidence type="ECO:0000313" key="8">
    <source>
        <dbReference type="Proteomes" id="UP001445076"/>
    </source>
</evidence>
<feature type="region of interest" description="Disordered" evidence="5">
    <location>
        <begin position="328"/>
        <end position="368"/>
    </location>
</feature>
<dbReference type="GO" id="GO:0007399">
    <property type="term" value="P:nervous system development"/>
    <property type="evidence" value="ECO:0007669"/>
    <property type="project" value="UniProtKB-KW"/>
</dbReference>
<accession>A0AAW0XES4</accession>
<proteinExistence type="predicted"/>
<keyword evidence="4" id="KW-0539">Nucleus</keyword>
<reference evidence="7 8" key="1">
    <citation type="journal article" date="2024" name="BMC Genomics">
        <title>Genome assembly of redclaw crayfish (Cherax quadricarinatus) provides insights into its immune adaptation and hypoxia tolerance.</title>
        <authorList>
            <person name="Liu Z."/>
            <person name="Zheng J."/>
            <person name="Li H."/>
            <person name="Fang K."/>
            <person name="Wang S."/>
            <person name="He J."/>
            <person name="Zhou D."/>
            <person name="Weng S."/>
            <person name="Chi M."/>
            <person name="Gu Z."/>
            <person name="He J."/>
            <person name="Li F."/>
            <person name="Wang M."/>
        </authorList>
    </citation>
    <scope>NUCLEOTIDE SEQUENCE [LARGE SCALE GENOMIC DNA]</scope>
    <source>
        <strain evidence="7">ZL_2023a</strain>
    </source>
</reference>
<dbReference type="EMBL" id="JARKIK010000039">
    <property type="protein sequence ID" value="KAK8738513.1"/>
    <property type="molecule type" value="Genomic_DNA"/>
</dbReference>
<comment type="subcellular location">
    <subcellularLocation>
        <location evidence="1">Nucleus</location>
    </subcellularLocation>
</comment>
<dbReference type="GO" id="GO:0046983">
    <property type="term" value="F:protein dimerization activity"/>
    <property type="evidence" value="ECO:0007669"/>
    <property type="project" value="InterPro"/>
</dbReference>
<evidence type="ECO:0000256" key="5">
    <source>
        <dbReference type="SAM" id="MobiDB-lite"/>
    </source>
</evidence>
<dbReference type="AlphaFoldDB" id="A0AAW0XES4"/>
<dbReference type="SUPFAM" id="SSF47459">
    <property type="entry name" value="HLH, helix-loop-helix DNA-binding domain"/>
    <property type="match status" value="1"/>
</dbReference>
<evidence type="ECO:0000256" key="4">
    <source>
        <dbReference type="ARBA" id="ARBA00023242"/>
    </source>
</evidence>
<evidence type="ECO:0000259" key="6">
    <source>
        <dbReference type="PROSITE" id="PS50888"/>
    </source>
</evidence>
<name>A0AAW0XES4_CHEQU</name>
<comment type="caution">
    <text evidence="7">The sequence shown here is derived from an EMBL/GenBank/DDBJ whole genome shotgun (WGS) entry which is preliminary data.</text>
</comment>
<evidence type="ECO:0000256" key="3">
    <source>
        <dbReference type="ARBA" id="ARBA00023125"/>
    </source>
</evidence>
<evidence type="ECO:0000313" key="7">
    <source>
        <dbReference type="EMBL" id="KAK8738513.1"/>
    </source>
</evidence>
<evidence type="ECO:0000256" key="2">
    <source>
        <dbReference type="ARBA" id="ARBA00022902"/>
    </source>
</evidence>
<feature type="compositionally biased region" description="Low complexity" evidence="5">
    <location>
        <begin position="111"/>
        <end position="127"/>
    </location>
</feature>
<feature type="region of interest" description="Disordered" evidence="5">
    <location>
        <begin position="87"/>
        <end position="133"/>
    </location>
</feature>
<gene>
    <name evidence="7" type="ORF">OTU49_003914</name>
</gene>
<dbReference type="GO" id="GO:0000981">
    <property type="term" value="F:DNA-binding transcription factor activity, RNA polymerase II-specific"/>
    <property type="evidence" value="ECO:0007669"/>
    <property type="project" value="TreeGrafter"/>
</dbReference>
<dbReference type="FunFam" id="4.10.280.10:FF:000029">
    <property type="entry name" value="Achaete-scute family bHLH transcription factor 1"/>
    <property type="match status" value="1"/>
</dbReference>
<keyword evidence="3" id="KW-0238">DNA-binding</keyword>
<dbReference type="InterPro" id="IPR036638">
    <property type="entry name" value="HLH_DNA-bd_sf"/>
</dbReference>
<dbReference type="CDD" id="cd11418">
    <property type="entry name" value="bHLH_TS_ASCL"/>
    <property type="match status" value="1"/>
</dbReference>
<dbReference type="GO" id="GO:0000977">
    <property type="term" value="F:RNA polymerase II transcription regulatory region sequence-specific DNA binding"/>
    <property type="evidence" value="ECO:0007669"/>
    <property type="project" value="TreeGrafter"/>
</dbReference>
<sequence>MSTEVAVMQKPLKVEVQSPLKPEVLKPSNAANLQNITNRAVNISAKIPVITSKITSSSVTKLTESFSKNGLGKVNLRIQPVSSKCTVIKSSSPQNTKSPLKPLTPIRPSPTTKNSITSTVSNSITRSPTSSAVTTLVKTPTSVGKHLESSSLSSPFPVFLSSPSSSPSLSLSPSKCRRRISYSDSEVRLPVSRRNARERNRVKQVSQGFAILRQHVPQAARKKKLSKVETLRCAVDYIRGLQLLLDDHPPTTQPPSLVPTPVATHLHQHHLQHHHHQQQQLLHQHPQVFLQAHPAIESHILKLPVVDETFQSPASLRYDGVAGAFLRTSPSDSEEGQSPAHTFYNDKLSSSTTSPSSSSSSSLGVGVGVIKSEGEETRNYGREEQDLLEALAWWQHNIQP</sequence>
<dbReference type="InterPro" id="IPR011598">
    <property type="entry name" value="bHLH_dom"/>
</dbReference>
<dbReference type="PANTHER" id="PTHR23349:SF108">
    <property type="entry name" value="BHLH DOMAIN-CONTAINING PROTEIN"/>
    <property type="match status" value="1"/>
</dbReference>
<evidence type="ECO:0000256" key="1">
    <source>
        <dbReference type="ARBA" id="ARBA00004123"/>
    </source>
</evidence>
<dbReference type="Proteomes" id="UP001445076">
    <property type="component" value="Unassembled WGS sequence"/>
</dbReference>
<dbReference type="SMART" id="SM00353">
    <property type="entry name" value="HLH"/>
    <property type="match status" value="1"/>
</dbReference>
<protein>
    <recommendedName>
        <fullName evidence="6">BHLH domain-containing protein</fullName>
    </recommendedName>
</protein>
<dbReference type="PROSITE" id="PS50888">
    <property type="entry name" value="BHLH"/>
    <property type="match status" value="1"/>
</dbReference>
<organism evidence="7 8">
    <name type="scientific">Cherax quadricarinatus</name>
    <name type="common">Australian red claw crayfish</name>
    <dbReference type="NCBI Taxonomy" id="27406"/>
    <lineage>
        <taxon>Eukaryota</taxon>
        <taxon>Metazoa</taxon>
        <taxon>Ecdysozoa</taxon>
        <taxon>Arthropoda</taxon>
        <taxon>Crustacea</taxon>
        <taxon>Multicrustacea</taxon>
        <taxon>Malacostraca</taxon>
        <taxon>Eumalacostraca</taxon>
        <taxon>Eucarida</taxon>
        <taxon>Decapoda</taxon>
        <taxon>Pleocyemata</taxon>
        <taxon>Astacidea</taxon>
        <taxon>Parastacoidea</taxon>
        <taxon>Parastacidae</taxon>
        <taxon>Cherax</taxon>
    </lineage>
</organism>
<feature type="compositionally biased region" description="Polar residues" evidence="5">
    <location>
        <begin position="87"/>
        <end position="98"/>
    </location>
</feature>
<keyword evidence="2" id="KW-0524">Neurogenesis</keyword>
<feature type="domain" description="BHLH" evidence="6">
    <location>
        <begin position="189"/>
        <end position="241"/>
    </location>
</feature>
<dbReference type="Gene3D" id="4.10.280.10">
    <property type="entry name" value="Helix-loop-helix DNA-binding domain"/>
    <property type="match status" value="1"/>
</dbReference>
<dbReference type="InterPro" id="IPR050283">
    <property type="entry name" value="E-box_TF_Regulators"/>
</dbReference>
<keyword evidence="8" id="KW-1185">Reference proteome</keyword>
<feature type="compositionally biased region" description="Low complexity" evidence="5">
    <location>
        <begin position="349"/>
        <end position="362"/>
    </location>
</feature>
<dbReference type="Pfam" id="PF00010">
    <property type="entry name" value="HLH"/>
    <property type="match status" value="1"/>
</dbReference>
<dbReference type="GO" id="GO:0005634">
    <property type="term" value="C:nucleus"/>
    <property type="evidence" value="ECO:0007669"/>
    <property type="project" value="UniProtKB-SubCell"/>
</dbReference>
<dbReference type="PANTHER" id="PTHR23349">
    <property type="entry name" value="BASIC HELIX-LOOP-HELIX TRANSCRIPTION FACTOR, TWIST"/>
    <property type="match status" value="1"/>
</dbReference>